<accession>A0ABP3M3A8</accession>
<dbReference type="PANTHER" id="PTHR35526">
    <property type="entry name" value="ANTI-SIGMA-F FACTOR RSBW-RELATED"/>
    <property type="match status" value="1"/>
</dbReference>
<dbReference type="InterPro" id="IPR050267">
    <property type="entry name" value="Anti-sigma-factor_SerPK"/>
</dbReference>
<dbReference type="Proteomes" id="UP001501576">
    <property type="component" value="Unassembled WGS sequence"/>
</dbReference>
<evidence type="ECO:0000259" key="2">
    <source>
        <dbReference type="Pfam" id="PF13581"/>
    </source>
</evidence>
<proteinExistence type="predicted"/>
<keyword evidence="1" id="KW-0723">Serine/threonine-protein kinase</keyword>
<dbReference type="CDD" id="cd16936">
    <property type="entry name" value="HATPase_RsbW-like"/>
    <property type="match status" value="1"/>
</dbReference>
<evidence type="ECO:0000313" key="4">
    <source>
        <dbReference type="Proteomes" id="UP001501576"/>
    </source>
</evidence>
<dbReference type="InterPro" id="IPR003594">
    <property type="entry name" value="HATPase_dom"/>
</dbReference>
<feature type="domain" description="Histidine kinase/HSP90-like ATPase" evidence="2">
    <location>
        <begin position="17"/>
        <end position="127"/>
    </location>
</feature>
<keyword evidence="1" id="KW-0418">Kinase</keyword>
<dbReference type="InterPro" id="IPR036890">
    <property type="entry name" value="HATPase_C_sf"/>
</dbReference>
<keyword evidence="1" id="KW-0808">Transferase</keyword>
<name>A0ABP3M3A8_9ACTN</name>
<reference evidence="4" key="1">
    <citation type="journal article" date="2019" name="Int. J. Syst. Evol. Microbiol.">
        <title>The Global Catalogue of Microorganisms (GCM) 10K type strain sequencing project: providing services to taxonomists for standard genome sequencing and annotation.</title>
        <authorList>
            <consortium name="The Broad Institute Genomics Platform"/>
            <consortium name="The Broad Institute Genome Sequencing Center for Infectious Disease"/>
            <person name="Wu L."/>
            <person name="Ma J."/>
        </authorList>
    </citation>
    <scope>NUCLEOTIDE SEQUENCE [LARGE SCALE GENOMIC DNA]</scope>
    <source>
        <strain evidence="4">JCM 5052</strain>
    </source>
</reference>
<gene>
    <name evidence="3" type="ORF">GCM10010390_12140</name>
</gene>
<dbReference type="Gene3D" id="3.30.565.10">
    <property type="entry name" value="Histidine kinase-like ATPase, C-terminal domain"/>
    <property type="match status" value="1"/>
</dbReference>
<evidence type="ECO:0000313" key="3">
    <source>
        <dbReference type="EMBL" id="GAA0511115.1"/>
    </source>
</evidence>
<dbReference type="PANTHER" id="PTHR35526:SF3">
    <property type="entry name" value="ANTI-SIGMA-F FACTOR RSBW"/>
    <property type="match status" value="1"/>
</dbReference>
<comment type="caution">
    <text evidence="3">The sequence shown here is derived from an EMBL/GenBank/DDBJ whole genome shotgun (WGS) entry which is preliminary data.</text>
</comment>
<organism evidence="3 4">
    <name type="scientific">Streptomyces mordarskii</name>
    <dbReference type="NCBI Taxonomy" id="1226758"/>
    <lineage>
        <taxon>Bacteria</taxon>
        <taxon>Bacillati</taxon>
        <taxon>Actinomycetota</taxon>
        <taxon>Actinomycetes</taxon>
        <taxon>Kitasatosporales</taxon>
        <taxon>Streptomycetaceae</taxon>
        <taxon>Streptomyces</taxon>
    </lineage>
</organism>
<protein>
    <recommendedName>
        <fullName evidence="2">Histidine kinase/HSP90-like ATPase domain-containing protein</fullName>
    </recommendedName>
</protein>
<keyword evidence="4" id="KW-1185">Reference proteome</keyword>
<dbReference type="SUPFAM" id="SSF55874">
    <property type="entry name" value="ATPase domain of HSP90 chaperone/DNA topoisomerase II/histidine kinase"/>
    <property type="match status" value="1"/>
</dbReference>
<dbReference type="RefSeq" id="WP_428838076.1">
    <property type="nucleotide sequence ID" value="NZ_BAAABZ010000006.1"/>
</dbReference>
<dbReference type="Pfam" id="PF13581">
    <property type="entry name" value="HATPase_c_2"/>
    <property type="match status" value="1"/>
</dbReference>
<dbReference type="EMBL" id="BAAABZ010000006">
    <property type="protein sequence ID" value="GAA0511115.1"/>
    <property type="molecule type" value="Genomic_DNA"/>
</dbReference>
<sequence>MVIEHCMSRKAWDLPFLAEPGEVAALRRIVRTHLTLWGLPHLVEVAQTCVSELVANVITHVGTGTPTTLVVAMKGTHVRIEVHDPDGKALPTLVSATSASESGRGLALVTAMADRWGVIPTEKGKTTWCEIATELVRNDTHVDSPQVHRAEALLTLYGPSVPLSSSPTRLGLASWEEAAITLIADLLHWFRAHGQDPDTALDRAQTHFEADLHAAG</sequence>
<evidence type="ECO:0000256" key="1">
    <source>
        <dbReference type="ARBA" id="ARBA00022527"/>
    </source>
</evidence>